<name>A0AA39WBH5_9PEZI</name>
<evidence type="ECO:0000313" key="2">
    <source>
        <dbReference type="Proteomes" id="UP001174934"/>
    </source>
</evidence>
<dbReference type="Proteomes" id="UP001174934">
    <property type="component" value="Unassembled WGS sequence"/>
</dbReference>
<accession>A0AA39WBH5</accession>
<gene>
    <name evidence="1" type="ORF">B0T17DRAFT_500969</name>
</gene>
<comment type="caution">
    <text evidence="1">The sequence shown here is derived from an EMBL/GenBank/DDBJ whole genome shotgun (WGS) entry which is preliminary data.</text>
</comment>
<proteinExistence type="predicted"/>
<dbReference type="EMBL" id="JAULSR010000011">
    <property type="protein sequence ID" value="KAK0609910.1"/>
    <property type="molecule type" value="Genomic_DNA"/>
</dbReference>
<dbReference type="AlphaFoldDB" id="A0AA39WBH5"/>
<sequence>MIDRFRLDELAVDFVANADKDTKRVRSVNEASKNNDLYTRSDLERYTLQAWIATPIDCGLDWILRFPDSLKEGTEEKDGKGAWDKGVLGAIADERLEEAATWLLGYFGVQVDHGDERHKTMTRFLTCVVDPRLLLLQGMARRLPLAAPGIPGGDSLIASPVSNRSYFAVPSALAHLPPWKKRAWVIEPFDPDAPPEQASDHLGDPNTIQKDDELTIDVIPVYTSDMVGISKKSARREPRNDERGTWRMRRQEIVFGSRPWTGPESGAPVLLKRQRVYGGVDYDWPAMLKVMQAIMAGTKASRERRAAGKEAAEN</sequence>
<evidence type="ECO:0000313" key="1">
    <source>
        <dbReference type="EMBL" id="KAK0609910.1"/>
    </source>
</evidence>
<keyword evidence="2" id="KW-1185">Reference proteome</keyword>
<organism evidence="1 2">
    <name type="scientific">Bombardia bombarda</name>
    <dbReference type="NCBI Taxonomy" id="252184"/>
    <lineage>
        <taxon>Eukaryota</taxon>
        <taxon>Fungi</taxon>
        <taxon>Dikarya</taxon>
        <taxon>Ascomycota</taxon>
        <taxon>Pezizomycotina</taxon>
        <taxon>Sordariomycetes</taxon>
        <taxon>Sordariomycetidae</taxon>
        <taxon>Sordariales</taxon>
        <taxon>Lasiosphaeriaceae</taxon>
        <taxon>Bombardia</taxon>
    </lineage>
</organism>
<protein>
    <submittedName>
        <fullName evidence="1">Uncharacterized protein</fullName>
    </submittedName>
</protein>
<reference evidence="1" key="1">
    <citation type="submission" date="2023-06" db="EMBL/GenBank/DDBJ databases">
        <title>Genome-scale phylogeny and comparative genomics of the fungal order Sordariales.</title>
        <authorList>
            <consortium name="Lawrence Berkeley National Laboratory"/>
            <person name="Hensen N."/>
            <person name="Bonometti L."/>
            <person name="Westerberg I."/>
            <person name="Brannstrom I.O."/>
            <person name="Guillou S."/>
            <person name="Cros-Aarteil S."/>
            <person name="Calhoun S."/>
            <person name="Haridas S."/>
            <person name="Kuo A."/>
            <person name="Mondo S."/>
            <person name="Pangilinan J."/>
            <person name="Riley R."/>
            <person name="LaButti K."/>
            <person name="Andreopoulos B."/>
            <person name="Lipzen A."/>
            <person name="Chen C."/>
            <person name="Yanf M."/>
            <person name="Daum C."/>
            <person name="Ng V."/>
            <person name="Clum A."/>
            <person name="Steindorff A."/>
            <person name="Ohm R."/>
            <person name="Martin F."/>
            <person name="Silar P."/>
            <person name="Natvig D."/>
            <person name="Lalanne C."/>
            <person name="Gautier V."/>
            <person name="Ament-velasquez S.L."/>
            <person name="Kruys A."/>
            <person name="Hutchinson M.I."/>
            <person name="Powell A.J."/>
            <person name="Barry K."/>
            <person name="Miller A.N."/>
            <person name="Grigoriev I.V."/>
            <person name="Debuchy R."/>
            <person name="Gladieux P."/>
            <person name="Thoren M.H."/>
            <person name="Johannesson H."/>
        </authorList>
    </citation>
    <scope>NUCLEOTIDE SEQUENCE</scope>
    <source>
        <strain evidence="1">SMH3391-2</strain>
    </source>
</reference>